<sequence>MAYVNVKDWSVDQVTEWLKGLDDKVLLYTKAFLNNGVTGYQLLQFRADDLENLGVKIIGHQEIILEGVEHLRNFHYELEKENIQLFALRLSCAANSLFKELQYSGDGSETVETDTMTGVHNIILTVKPLVCWLKRSPFVNDREYMEKQIHLLKLCIEMAFTAHRDKFSQTPVTTIRNNCEKLVQLADYIIQDVKDPLILQPASLDLTTLRKKEQELGLYIFPSYLAVHQIAEVKHGSPAHLCRKIEKGDEIVQVNYQTVVGWNREKVMILLQDSSPEVLLTLKKRPQHTKVYGPIYMKPYRLPSRKRGTPYSRWNENLPSPRLLTINDLPQIPLPKPVVKTSLQELESESSSDNDTDTPDSPLNEPPATLFPLKSRPVLQRRNTITGASPTSTKPYPGIEQSSKLDREFAYWDLKYNHIDLMNHL</sequence>
<accession>A0AAW1LSJ0</accession>
<gene>
    <name evidence="7" type="ORF">QE152_g10821</name>
</gene>
<dbReference type="Proteomes" id="UP001458880">
    <property type="component" value="Unassembled WGS sequence"/>
</dbReference>
<dbReference type="Pfam" id="PF00595">
    <property type="entry name" value="PDZ"/>
    <property type="match status" value="1"/>
</dbReference>
<dbReference type="PANTHER" id="PTHR12844:SF42">
    <property type="entry name" value="CONNECTOR ENHANCER OF KSR PROTEIN CNK"/>
    <property type="match status" value="1"/>
</dbReference>
<dbReference type="InterPro" id="IPR049628">
    <property type="entry name" value="CNK1-3_SAM"/>
</dbReference>
<dbReference type="Pfam" id="PF10534">
    <property type="entry name" value="CRIC_ras_sig"/>
    <property type="match status" value="1"/>
</dbReference>
<dbReference type="AlphaFoldDB" id="A0AAW1LSJ0"/>
<protein>
    <submittedName>
        <fullName evidence="7">Connector enhancer of kinase suppressor of ras</fullName>
    </submittedName>
</protein>
<evidence type="ECO:0000313" key="8">
    <source>
        <dbReference type="Proteomes" id="UP001458880"/>
    </source>
</evidence>
<feature type="region of interest" description="Disordered" evidence="3">
    <location>
        <begin position="341"/>
        <end position="400"/>
    </location>
</feature>
<name>A0AAW1LSJ0_POPJA</name>
<dbReference type="SMART" id="SM00228">
    <property type="entry name" value="PDZ"/>
    <property type="match status" value="1"/>
</dbReference>
<dbReference type="SUPFAM" id="SSF50156">
    <property type="entry name" value="PDZ domain-like"/>
    <property type="match status" value="1"/>
</dbReference>
<evidence type="ECO:0000259" key="5">
    <source>
        <dbReference type="PROSITE" id="PS50106"/>
    </source>
</evidence>
<keyword evidence="7" id="KW-0418">Kinase</keyword>
<dbReference type="PROSITE" id="PS50105">
    <property type="entry name" value="SAM_DOMAIN"/>
    <property type="match status" value="1"/>
</dbReference>
<dbReference type="InterPro" id="IPR001660">
    <property type="entry name" value="SAM"/>
</dbReference>
<dbReference type="GO" id="GO:0016301">
    <property type="term" value="F:kinase activity"/>
    <property type="evidence" value="ECO:0007669"/>
    <property type="project" value="UniProtKB-KW"/>
</dbReference>
<dbReference type="InterPro" id="IPR036034">
    <property type="entry name" value="PDZ_sf"/>
</dbReference>
<feature type="compositionally biased region" description="Polar residues" evidence="3">
    <location>
        <begin position="381"/>
        <end position="394"/>
    </location>
</feature>
<evidence type="ECO:0000259" key="6">
    <source>
        <dbReference type="PROSITE" id="PS51290"/>
    </source>
</evidence>
<dbReference type="PROSITE" id="PS51290">
    <property type="entry name" value="CRIC"/>
    <property type="match status" value="1"/>
</dbReference>
<evidence type="ECO:0000259" key="4">
    <source>
        <dbReference type="PROSITE" id="PS50105"/>
    </source>
</evidence>
<dbReference type="SMART" id="SM00454">
    <property type="entry name" value="SAM"/>
    <property type="match status" value="1"/>
</dbReference>
<dbReference type="SUPFAM" id="SSF47769">
    <property type="entry name" value="SAM/Pointed domain"/>
    <property type="match status" value="1"/>
</dbReference>
<proteinExistence type="inferred from homology"/>
<feature type="domain" description="CRIC" evidence="6">
    <location>
        <begin position="82"/>
        <end position="169"/>
    </location>
</feature>
<dbReference type="InterPro" id="IPR001478">
    <property type="entry name" value="PDZ"/>
</dbReference>
<feature type="compositionally biased region" description="Acidic residues" evidence="3">
    <location>
        <begin position="346"/>
        <end position="358"/>
    </location>
</feature>
<dbReference type="InterPro" id="IPR051566">
    <property type="entry name" value="CNKSR"/>
</dbReference>
<organism evidence="7 8">
    <name type="scientific">Popillia japonica</name>
    <name type="common">Japanese beetle</name>
    <dbReference type="NCBI Taxonomy" id="7064"/>
    <lineage>
        <taxon>Eukaryota</taxon>
        <taxon>Metazoa</taxon>
        <taxon>Ecdysozoa</taxon>
        <taxon>Arthropoda</taxon>
        <taxon>Hexapoda</taxon>
        <taxon>Insecta</taxon>
        <taxon>Pterygota</taxon>
        <taxon>Neoptera</taxon>
        <taxon>Endopterygota</taxon>
        <taxon>Coleoptera</taxon>
        <taxon>Polyphaga</taxon>
        <taxon>Scarabaeiformia</taxon>
        <taxon>Scarabaeidae</taxon>
        <taxon>Rutelinae</taxon>
        <taxon>Popillia</taxon>
    </lineage>
</organism>
<dbReference type="EMBL" id="JASPKY010000101">
    <property type="protein sequence ID" value="KAK9737317.1"/>
    <property type="molecule type" value="Genomic_DNA"/>
</dbReference>
<dbReference type="Gene3D" id="1.10.150.50">
    <property type="entry name" value="Transcription Factor, Ets-1"/>
    <property type="match status" value="1"/>
</dbReference>
<evidence type="ECO:0000313" key="7">
    <source>
        <dbReference type="EMBL" id="KAK9737317.1"/>
    </source>
</evidence>
<feature type="domain" description="SAM" evidence="4">
    <location>
        <begin position="9"/>
        <end position="74"/>
    </location>
</feature>
<comment type="caution">
    <text evidence="7">The sequence shown here is derived from an EMBL/GenBank/DDBJ whole genome shotgun (WGS) entry which is preliminary data.</text>
</comment>
<dbReference type="InterPro" id="IPR013761">
    <property type="entry name" value="SAM/pointed_sf"/>
</dbReference>
<dbReference type="PROSITE" id="PS50106">
    <property type="entry name" value="PDZ"/>
    <property type="match status" value="1"/>
</dbReference>
<keyword evidence="7" id="KW-0808">Transferase</keyword>
<dbReference type="CDD" id="cd06748">
    <property type="entry name" value="PDZ_CNK1_2_3-like"/>
    <property type="match status" value="1"/>
</dbReference>
<dbReference type="Gene3D" id="2.30.42.10">
    <property type="match status" value="1"/>
</dbReference>
<comment type="similarity">
    <text evidence="1">Belongs to the CNKSR family.</text>
</comment>
<evidence type="ECO:0000256" key="3">
    <source>
        <dbReference type="SAM" id="MobiDB-lite"/>
    </source>
</evidence>
<keyword evidence="8" id="KW-1185">Reference proteome</keyword>
<dbReference type="InterPro" id="IPR017874">
    <property type="entry name" value="CRIC_domain"/>
</dbReference>
<keyword evidence="2" id="KW-0597">Phosphoprotein</keyword>
<dbReference type="PANTHER" id="PTHR12844">
    <property type="entry name" value="CONNECTOR ENCHANCER OF KINASE SUPPRESSOR OF RAS"/>
    <property type="match status" value="1"/>
</dbReference>
<reference evidence="7 8" key="1">
    <citation type="journal article" date="2024" name="BMC Genomics">
        <title>De novo assembly and annotation of Popillia japonica's genome with initial clues to its potential as an invasive pest.</title>
        <authorList>
            <person name="Cucini C."/>
            <person name="Boschi S."/>
            <person name="Funari R."/>
            <person name="Cardaioli E."/>
            <person name="Iannotti N."/>
            <person name="Marturano G."/>
            <person name="Paoli F."/>
            <person name="Bruttini M."/>
            <person name="Carapelli A."/>
            <person name="Frati F."/>
            <person name="Nardi F."/>
        </authorList>
    </citation>
    <scope>NUCLEOTIDE SEQUENCE [LARGE SCALE GENOMIC DNA]</scope>
    <source>
        <strain evidence="7">DMR45628</strain>
    </source>
</reference>
<evidence type="ECO:0000256" key="2">
    <source>
        <dbReference type="ARBA" id="ARBA00022553"/>
    </source>
</evidence>
<evidence type="ECO:0000256" key="1">
    <source>
        <dbReference type="ARBA" id="ARBA00009498"/>
    </source>
</evidence>
<dbReference type="Pfam" id="PF07647">
    <property type="entry name" value="SAM_2"/>
    <property type="match status" value="1"/>
</dbReference>
<dbReference type="CDD" id="cd09511">
    <property type="entry name" value="SAM_CNK1_2_3-suppressor"/>
    <property type="match status" value="1"/>
</dbReference>
<feature type="domain" description="PDZ" evidence="5">
    <location>
        <begin position="206"/>
        <end position="286"/>
    </location>
</feature>